<gene>
    <name evidence="1" type="ORF">DSO57_1015313</name>
</gene>
<dbReference type="EMBL" id="QTSX02002900">
    <property type="protein sequence ID" value="KAJ9073547.1"/>
    <property type="molecule type" value="Genomic_DNA"/>
</dbReference>
<organism evidence="1 2">
    <name type="scientific">Entomophthora muscae</name>
    <dbReference type="NCBI Taxonomy" id="34485"/>
    <lineage>
        <taxon>Eukaryota</taxon>
        <taxon>Fungi</taxon>
        <taxon>Fungi incertae sedis</taxon>
        <taxon>Zoopagomycota</taxon>
        <taxon>Entomophthoromycotina</taxon>
        <taxon>Entomophthoromycetes</taxon>
        <taxon>Entomophthorales</taxon>
        <taxon>Entomophthoraceae</taxon>
        <taxon>Entomophthora</taxon>
    </lineage>
</organism>
<name>A0ACC2TH02_9FUNG</name>
<accession>A0ACC2TH02</accession>
<evidence type="ECO:0000313" key="1">
    <source>
        <dbReference type="EMBL" id="KAJ9073547.1"/>
    </source>
</evidence>
<protein>
    <submittedName>
        <fullName evidence="1">Uncharacterized protein</fullName>
    </submittedName>
</protein>
<evidence type="ECO:0000313" key="2">
    <source>
        <dbReference type="Proteomes" id="UP001165960"/>
    </source>
</evidence>
<dbReference type="Proteomes" id="UP001165960">
    <property type="component" value="Unassembled WGS sequence"/>
</dbReference>
<proteinExistence type="predicted"/>
<keyword evidence="2" id="KW-1185">Reference proteome</keyword>
<reference evidence="1" key="1">
    <citation type="submission" date="2022-04" db="EMBL/GenBank/DDBJ databases">
        <title>Genome of the entomopathogenic fungus Entomophthora muscae.</title>
        <authorList>
            <person name="Elya C."/>
            <person name="Lovett B.R."/>
            <person name="Lee E."/>
            <person name="Macias A.M."/>
            <person name="Hajek A.E."/>
            <person name="De Bivort B.L."/>
            <person name="Kasson M.T."/>
            <person name="De Fine Licht H.H."/>
            <person name="Stajich J.E."/>
        </authorList>
    </citation>
    <scope>NUCLEOTIDE SEQUENCE</scope>
    <source>
        <strain evidence="1">Berkeley</strain>
    </source>
</reference>
<sequence length="199" mass="22485">MQPCTIDLRGESFIAMDCIPALNSNSLWTGDAGFAEDLTDVKSAHATDSTKILKALKLDLGSSYIRNLNQGIIAHSPERLSRDFDCFRNEICVVEATWTKHLGWTVTSTPTVIESVPKKAAVFGFKPTPTSLRYQVAFFGRATCSLWTQTMSWHVSYTVETHSLVERYPQSNFTTYNETFPLFRDHSKPRIIIGYTYQT</sequence>
<comment type="caution">
    <text evidence="1">The sequence shown here is derived from an EMBL/GenBank/DDBJ whole genome shotgun (WGS) entry which is preliminary data.</text>
</comment>